<evidence type="ECO:0000256" key="7">
    <source>
        <dbReference type="ARBA" id="ARBA00022741"/>
    </source>
</evidence>
<evidence type="ECO:0000256" key="4">
    <source>
        <dbReference type="ARBA" id="ARBA00022527"/>
    </source>
</evidence>
<evidence type="ECO:0000256" key="12">
    <source>
        <dbReference type="SAM" id="MobiDB-lite"/>
    </source>
</evidence>
<dbReference type="FunFam" id="1.10.510.10:FF:000320">
    <property type="entry name" value="Serine/threonine protein kinase"/>
    <property type="match status" value="1"/>
</dbReference>
<dbReference type="OMA" id="MDESECR"/>
<comment type="subcellular location">
    <subcellularLocation>
        <location evidence="1">Cytoplasm</location>
    </subcellularLocation>
</comment>
<dbReference type="PANTHER" id="PTHR24346">
    <property type="entry name" value="MAP/MICROTUBULE AFFINITY-REGULATING KINASE"/>
    <property type="match status" value="1"/>
</dbReference>
<keyword evidence="7" id="KW-0547">Nucleotide-binding</keyword>
<dbReference type="InterPro" id="IPR011009">
    <property type="entry name" value="Kinase-like_dom_sf"/>
</dbReference>
<evidence type="ECO:0000256" key="11">
    <source>
        <dbReference type="ARBA" id="ARBA00048679"/>
    </source>
</evidence>
<evidence type="ECO:0000256" key="10">
    <source>
        <dbReference type="ARBA" id="ARBA00047899"/>
    </source>
</evidence>
<dbReference type="GO" id="GO:0005634">
    <property type="term" value="C:nucleus"/>
    <property type="evidence" value="ECO:0007669"/>
    <property type="project" value="TreeGrafter"/>
</dbReference>
<feature type="region of interest" description="Disordered" evidence="12">
    <location>
        <begin position="813"/>
        <end position="895"/>
    </location>
</feature>
<dbReference type="SMART" id="SM00220">
    <property type="entry name" value="S_TKc"/>
    <property type="match status" value="1"/>
</dbReference>
<dbReference type="GO" id="GO:0005829">
    <property type="term" value="C:cytosol"/>
    <property type="evidence" value="ECO:0007669"/>
    <property type="project" value="TreeGrafter"/>
</dbReference>
<keyword evidence="8" id="KW-0418">Kinase</keyword>
<dbReference type="RefSeq" id="XP_007801480.1">
    <property type="nucleotide sequence ID" value="XM_007803289.1"/>
</dbReference>
<dbReference type="PROSITE" id="PS50011">
    <property type="entry name" value="PROTEIN_KINASE_DOM"/>
    <property type="match status" value="1"/>
</dbReference>
<keyword evidence="5" id="KW-0597">Phosphoprotein</keyword>
<evidence type="ECO:0000256" key="9">
    <source>
        <dbReference type="ARBA" id="ARBA00022840"/>
    </source>
</evidence>
<dbReference type="GO" id="GO:0035556">
    <property type="term" value="P:intracellular signal transduction"/>
    <property type="evidence" value="ECO:0007669"/>
    <property type="project" value="TreeGrafter"/>
</dbReference>
<dbReference type="EMBL" id="KE721025">
    <property type="protein sequence ID" value="ERF72871.1"/>
    <property type="molecule type" value="Genomic_DNA"/>
</dbReference>
<gene>
    <name evidence="14" type="ORF">EPUS_08484</name>
</gene>
<dbReference type="SUPFAM" id="SSF56112">
    <property type="entry name" value="Protein kinase-like (PK-like)"/>
    <property type="match status" value="1"/>
</dbReference>
<protein>
    <recommendedName>
        <fullName evidence="2">non-specific serine/threonine protein kinase</fullName>
        <ecNumber evidence="2">2.7.11.1</ecNumber>
    </recommendedName>
</protein>
<evidence type="ECO:0000256" key="2">
    <source>
        <dbReference type="ARBA" id="ARBA00012513"/>
    </source>
</evidence>
<dbReference type="Pfam" id="PF25421">
    <property type="entry name" value="DUF7891"/>
    <property type="match status" value="1"/>
</dbReference>
<evidence type="ECO:0000313" key="15">
    <source>
        <dbReference type="Proteomes" id="UP000019373"/>
    </source>
</evidence>
<evidence type="ECO:0000256" key="1">
    <source>
        <dbReference type="ARBA" id="ARBA00004496"/>
    </source>
</evidence>
<evidence type="ECO:0000256" key="3">
    <source>
        <dbReference type="ARBA" id="ARBA00022490"/>
    </source>
</evidence>
<comment type="catalytic activity">
    <reaction evidence="11">
        <text>L-seryl-[protein] + ATP = O-phospho-L-seryl-[protein] + ADP + H(+)</text>
        <dbReference type="Rhea" id="RHEA:17989"/>
        <dbReference type="Rhea" id="RHEA-COMP:9863"/>
        <dbReference type="Rhea" id="RHEA-COMP:11604"/>
        <dbReference type="ChEBI" id="CHEBI:15378"/>
        <dbReference type="ChEBI" id="CHEBI:29999"/>
        <dbReference type="ChEBI" id="CHEBI:30616"/>
        <dbReference type="ChEBI" id="CHEBI:83421"/>
        <dbReference type="ChEBI" id="CHEBI:456216"/>
        <dbReference type="EC" id="2.7.11.1"/>
    </reaction>
</comment>
<dbReference type="InterPro" id="IPR000719">
    <property type="entry name" value="Prot_kinase_dom"/>
</dbReference>
<dbReference type="GeneID" id="19243333"/>
<dbReference type="OrthoDB" id="10252171at2759"/>
<keyword evidence="3" id="KW-0963">Cytoplasm</keyword>
<feature type="domain" description="Protein kinase" evidence="13">
    <location>
        <begin position="904"/>
        <end position="1164"/>
    </location>
</feature>
<dbReference type="eggNOG" id="KOG1152">
    <property type="taxonomic scope" value="Eukaryota"/>
</dbReference>
<dbReference type="GO" id="GO:0005524">
    <property type="term" value="F:ATP binding"/>
    <property type="evidence" value="ECO:0007669"/>
    <property type="project" value="UniProtKB-KW"/>
</dbReference>
<sequence>MTLTDRFYEPGIINTSINPPADDAFEIPEHSLYVQRNKSTGNLLSKTQETTERGRVRYSIDAGTTQELNMAKLVTDHAPPRAVPLIACTNRTQLLEHDNTLGLSGLRRIRGQPLTRAPTMPSSPDSSFIAPQLLSASAMPNSATSSRSASLHIMPTPTSPGVEDLQRFPSESLHSFSFAHQSEDFLHTRQNVLKKSIEFMRDRLGWAASSPALASAQARVSGDAELQSMMELLKKANLLGVDTSRAVEDRSDYGPLTGPPDLKGLNIFEKSFSQKPGRISEEAVIDNEPDVDDDANDFGLDEGGLKLMDAEPRARRSSLKRTFTDISSLSLQAKLMEALAQPYSENGQKSSYSLLSPTPLPGALPAAQAAAGPSVHSHSSKWAPAAQAVFRTEAKSPWTILAANDLACLVFGVTRAEVRTLGILEVVQEDRRSWLEEKLRGPGPDSAEKARVAANLSLTNGTVKKSLVGSRGGITAQLLSKAPAREKTQRRAQTDDGSGGYYKPRRPKNHPATRSRGVLLCGDVVPIRKRNGSTGSASFWVMEKRGGLIWVLEEIIENVAVLKLDEEGFVSEARGDVEPIWGHERIKKGTSILSLFGHLPSDCTGGKKGDLISTISNLRHLTARTSHGINVPTTNSAMSGLGDIRVSSFPHIAGVMVLSPSSLRITSSNAVFAAALFGQEHPEGSLIMELIPGFDDLLRFLTEEDKVDLVDGIVVPEHSFRRARALMLLREGKANAASIFLRPSGLTARHRDGAELMVDVQMRVVRSESVFPVGTQKTIEETEEGTDDEKMAVTEVVYALWITYSRQLHSAGLGTTGTEGSRVSRPITPPSQPSPGQTIASASPDPSFSVHSSKSADSSQLSLTTQQLQESISTTISDEPLEHPGPNVVNPSTEPYKKKTISDFVILEEMGSGAYGQVKLGRYKKNNSRKMVLKYVTKRRILVDTWTRDRRLGTVPLEIHVMDYLRRDGLKHPNIVEMVDFFEDDINYYIEMRPHGIPGMDLFDYIELRTNMEEGECRSIFKQVVDAIHHLHTTALVVHRDIKDENVVLDGEGRIKLIDFGSAAYIKNGPFDVFVGTIDYAAPEVLQGKAYRGKEQDVWALGILLYTIVYKENPFYNIEEILDHPLRVPFIPFSEACIDLIRRMLDRDVDERITITEVMEHAWIVGE</sequence>
<dbReference type="InterPro" id="IPR057213">
    <property type="entry name" value="DUF7891"/>
</dbReference>
<feature type="compositionally biased region" description="Basic and acidic residues" evidence="12">
    <location>
        <begin position="483"/>
        <end position="494"/>
    </location>
</feature>
<dbReference type="AlphaFoldDB" id="U1GLT9"/>
<keyword evidence="15" id="KW-1185">Reference proteome</keyword>
<evidence type="ECO:0000259" key="13">
    <source>
        <dbReference type="PROSITE" id="PS50011"/>
    </source>
</evidence>
<dbReference type="GO" id="GO:0004674">
    <property type="term" value="F:protein serine/threonine kinase activity"/>
    <property type="evidence" value="ECO:0007669"/>
    <property type="project" value="UniProtKB-KW"/>
</dbReference>
<dbReference type="Gene3D" id="3.30.200.20">
    <property type="entry name" value="Phosphorylase Kinase, domain 1"/>
    <property type="match status" value="1"/>
</dbReference>
<feature type="compositionally biased region" description="Polar residues" evidence="12">
    <location>
        <begin position="834"/>
        <end position="851"/>
    </location>
</feature>
<dbReference type="HOGENOM" id="CLU_004134_0_0_1"/>
<keyword evidence="4" id="KW-0723">Serine/threonine-protein kinase</keyword>
<comment type="catalytic activity">
    <reaction evidence="10">
        <text>L-threonyl-[protein] + ATP = O-phospho-L-threonyl-[protein] + ADP + H(+)</text>
        <dbReference type="Rhea" id="RHEA:46608"/>
        <dbReference type="Rhea" id="RHEA-COMP:11060"/>
        <dbReference type="Rhea" id="RHEA-COMP:11605"/>
        <dbReference type="ChEBI" id="CHEBI:15378"/>
        <dbReference type="ChEBI" id="CHEBI:30013"/>
        <dbReference type="ChEBI" id="CHEBI:30616"/>
        <dbReference type="ChEBI" id="CHEBI:61977"/>
        <dbReference type="ChEBI" id="CHEBI:456216"/>
        <dbReference type="EC" id="2.7.11.1"/>
    </reaction>
</comment>
<accession>U1GLT9</accession>
<dbReference type="CDD" id="cd14004">
    <property type="entry name" value="STKc_PASK"/>
    <property type="match status" value="1"/>
</dbReference>
<feature type="compositionally biased region" description="Basic residues" evidence="12">
    <location>
        <begin position="503"/>
        <end position="513"/>
    </location>
</feature>
<evidence type="ECO:0000256" key="5">
    <source>
        <dbReference type="ARBA" id="ARBA00022553"/>
    </source>
</evidence>
<dbReference type="GO" id="GO:0045719">
    <property type="term" value="P:negative regulation of glycogen biosynthetic process"/>
    <property type="evidence" value="ECO:0007669"/>
    <property type="project" value="TreeGrafter"/>
</dbReference>
<dbReference type="FunFam" id="3.30.200.20:FF:000314">
    <property type="entry name" value="Serine/threonine protein kinase"/>
    <property type="match status" value="1"/>
</dbReference>
<dbReference type="PROSITE" id="PS00108">
    <property type="entry name" value="PROTEIN_KINASE_ST"/>
    <property type="match status" value="1"/>
</dbReference>
<name>U1GLT9_ENDPU</name>
<evidence type="ECO:0000313" key="14">
    <source>
        <dbReference type="EMBL" id="ERF72871.1"/>
    </source>
</evidence>
<organism evidence="14 15">
    <name type="scientific">Endocarpon pusillum (strain Z07020 / HMAS-L-300199)</name>
    <name type="common">Lichen-forming fungus</name>
    <dbReference type="NCBI Taxonomy" id="1263415"/>
    <lineage>
        <taxon>Eukaryota</taxon>
        <taxon>Fungi</taxon>
        <taxon>Dikarya</taxon>
        <taxon>Ascomycota</taxon>
        <taxon>Pezizomycotina</taxon>
        <taxon>Eurotiomycetes</taxon>
        <taxon>Chaetothyriomycetidae</taxon>
        <taxon>Verrucariales</taxon>
        <taxon>Verrucariaceae</taxon>
        <taxon>Endocarpon</taxon>
    </lineage>
</organism>
<proteinExistence type="predicted"/>
<dbReference type="Gene3D" id="1.10.510.10">
    <property type="entry name" value="Transferase(Phosphotransferase) domain 1"/>
    <property type="match status" value="1"/>
</dbReference>
<dbReference type="EC" id="2.7.11.1" evidence="2"/>
<keyword evidence="6" id="KW-0808">Transferase</keyword>
<reference evidence="15" key="1">
    <citation type="journal article" date="2014" name="BMC Genomics">
        <title>Genome characteristics reveal the impact of lichenization on lichen-forming fungus Endocarpon pusillum Hedwig (Verrucariales, Ascomycota).</title>
        <authorList>
            <person name="Wang Y.-Y."/>
            <person name="Liu B."/>
            <person name="Zhang X.-Y."/>
            <person name="Zhou Q.-M."/>
            <person name="Zhang T."/>
            <person name="Li H."/>
            <person name="Yu Y.-F."/>
            <person name="Zhang X.-L."/>
            <person name="Hao X.-Y."/>
            <person name="Wang M."/>
            <person name="Wang L."/>
            <person name="Wei J.-C."/>
        </authorList>
    </citation>
    <scope>NUCLEOTIDE SEQUENCE [LARGE SCALE GENOMIC DNA]</scope>
    <source>
        <strain evidence="15">Z07020 / HMAS-L-300199</strain>
    </source>
</reference>
<feature type="region of interest" description="Disordered" evidence="12">
    <location>
        <begin position="478"/>
        <end position="515"/>
    </location>
</feature>
<keyword evidence="9" id="KW-0067">ATP-binding</keyword>
<evidence type="ECO:0000256" key="8">
    <source>
        <dbReference type="ARBA" id="ARBA00022777"/>
    </source>
</evidence>
<dbReference type="Proteomes" id="UP000019373">
    <property type="component" value="Unassembled WGS sequence"/>
</dbReference>
<dbReference type="Pfam" id="PF00069">
    <property type="entry name" value="Pkinase"/>
    <property type="match status" value="1"/>
</dbReference>
<dbReference type="InterPro" id="IPR008271">
    <property type="entry name" value="Ser/Thr_kinase_AS"/>
</dbReference>
<dbReference type="PANTHER" id="PTHR24346:SF51">
    <property type="entry name" value="PAS DOMAIN-CONTAINING SERINE_THREONINE-PROTEIN KINASE"/>
    <property type="match status" value="1"/>
</dbReference>
<feature type="compositionally biased region" description="Low complexity" evidence="12">
    <location>
        <begin position="852"/>
        <end position="877"/>
    </location>
</feature>
<evidence type="ECO:0000256" key="6">
    <source>
        <dbReference type="ARBA" id="ARBA00022679"/>
    </source>
</evidence>